<accession>A0AAJ1N107</accession>
<proteinExistence type="predicted"/>
<sequence length="254" mass="29033">MITVTFDSNVWEEIVDETKRSKKLIYQLIFNHIKEKKIEPFFFEGLAVHENILKNNRKDFIGNFKATIIIEIENDKPDITEGSPAPVLIEYLKENIPKALELGFKFIWTPRIGSPCLNISNQYKAPDKKHSQNVRLERTFECAKFIESLGAGKANLHNKLDSCGKRGIVTQTKEDKSLNKKQYGNGVAEWVDGDAIAAHYGFDIDYFCTNDQAKRAGTASIFHPNNLRKISEKYDIKVISPSDLLELLDKRLLK</sequence>
<organism evidence="1 2">
    <name type="scientific">Xenorhabdus bovienii</name>
    <name type="common">Xenorhabdus nematophila subsp. bovienii</name>
    <dbReference type="NCBI Taxonomy" id="40576"/>
    <lineage>
        <taxon>Bacteria</taxon>
        <taxon>Pseudomonadati</taxon>
        <taxon>Pseudomonadota</taxon>
        <taxon>Gammaproteobacteria</taxon>
        <taxon>Enterobacterales</taxon>
        <taxon>Morganellaceae</taxon>
        <taxon>Xenorhabdus</taxon>
    </lineage>
</organism>
<reference evidence="1" key="1">
    <citation type="submission" date="2021-08" db="EMBL/GenBank/DDBJ databases">
        <authorList>
            <person name="Papudeshi B."/>
            <person name="Bashey-Visser F."/>
        </authorList>
    </citation>
    <scope>NUCLEOTIDE SEQUENCE</scope>
    <source>
        <strain evidence="1">MC_266_E_2016</strain>
    </source>
</reference>
<reference evidence="1" key="2">
    <citation type="journal article" date="2022" name="J. Evol. Biol.">
        <title>Pre- and post-association barriers to host switching in sympatric mutualists.</title>
        <authorList>
            <person name="Dinges Z.M."/>
            <person name="Phillips R.K."/>
            <person name="Lively C.M."/>
            <person name="Bashey F."/>
        </authorList>
    </citation>
    <scope>NUCLEOTIDE SEQUENCE</scope>
    <source>
        <strain evidence="1">MC_266_E_2016</strain>
    </source>
</reference>
<comment type="caution">
    <text evidence="1">The sequence shown here is derived from an EMBL/GenBank/DDBJ whole genome shotgun (WGS) entry which is preliminary data.</text>
</comment>
<dbReference type="Proteomes" id="UP001222434">
    <property type="component" value="Unassembled WGS sequence"/>
</dbReference>
<dbReference type="AlphaFoldDB" id="A0AAJ1N107"/>
<name>A0AAJ1N107_XENBV</name>
<dbReference type="RefSeq" id="WP_274713687.1">
    <property type="nucleotide sequence ID" value="NZ_JAILSO010000110.1"/>
</dbReference>
<dbReference type="EMBL" id="JAILSO010000110">
    <property type="protein sequence ID" value="MDE1480265.1"/>
    <property type="molecule type" value="Genomic_DNA"/>
</dbReference>
<evidence type="ECO:0000313" key="2">
    <source>
        <dbReference type="Proteomes" id="UP001222434"/>
    </source>
</evidence>
<evidence type="ECO:0000313" key="1">
    <source>
        <dbReference type="EMBL" id="MDE1480265.1"/>
    </source>
</evidence>
<gene>
    <name evidence="1" type="ORF">KKJ01_19095</name>
</gene>
<protein>
    <submittedName>
        <fullName evidence="1">Uncharacterized protein</fullName>
    </submittedName>
</protein>